<accession>A0A0M6XZC1</accession>
<evidence type="ECO:0000256" key="5">
    <source>
        <dbReference type="ARBA" id="ARBA00022741"/>
    </source>
</evidence>
<name>A0A0M6XZC1_9HYPH</name>
<evidence type="ECO:0000259" key="11">
    <source>
        <dbReference type="Pfam" id="PF00288"/>
    </source>
</evidence>
<dbReference type="InterPro" id="IPR013750">
    <property type="entry name" value="GHMP_kinase_C_dom"/>
</dbReference>
<keyword evidence="14" id="KW-1185">Reference proteome</keyword>
<dbReference type="GO" id="GO:0005524">
    <property type="term" value="F:ATP binding"/>
    <property type="evidence" value="ECO:0007669"/>
    <property type="project" value="UniProtKB-UniRule"/>
</dbReference>
<dbReference type="SUPFAM" id="SSF55060">
    <property type="entry name" value="GHMP Kinase, C-terminal domain"/>
    <property type="match status" value="1"/>
</dbReference>
<dbReference type="SUPFAM" id="SSF54211">
    <property type="entry name" value="Ribosomal protein S5 domain 2-like"/>
    <property type="match status" value="1"/>
</dbReference>
<keyword evidence="6 10" id="KW-0418">Kinase</keyword>
<dbReference type="AlphaFoldDB" id="A0A0M6XZC1"/>
<evidence type="ECO:0000313" key="14">
    <source>
        <dbReference type="Proteomes" id="UP000048926"/>
    </source>
</evidence>
<gene>
    <name evidence="10 13" type="primary">ispE</name>
    <name evidence="13" type="ORF">LAL4801_01250</name>
</gene>
<dbReference type="PANTHER" id="PTHR43527">
    <property type="entry name" value="4-DIPHOSPHOCYTIDYL-2-C-METHYL-D-ERYTHRITOL KINASE, CHLOROPLASTIC"/>
    <property type="match status" value="1"/>
</dbReference>
<comment type="function">
    <text evidence="10">Catalyzes the phosphorylation of the position 2 hydroxy group of 4-diphosphocytidyl-2C-methyl-D-erythritol.</text>
</comment>
<protein>
    <recommendedName>
        <fullName evidence="3 10">4-diphosphocytidyl-2-C-methyl-D-erythritol kinase</fullName>
        <shortName evidence="10">CMK</shortName>
        <ecNumber evidence="2 10">2.7.1.148</ecNumber>
    </recommendedName>
    <alternativeName>
        <fullName evidence="9 10">4-(cytidine-5'-diphospho)-2-C-methyl-D-erythritol kinase</fullName>
    </alternativeName>
</protein>
<keyword evidence="5 10" id="KW-0547">Nucleotide-binding</keyword>
<dbReference type="NCBIfam" id="TIGR00154">
    <property type="entry name" value="ispE"/>
    <property type="match status" value="1"/>
</dbReference>
<dbReference type="Gene3D" id="3.30.230.10">
    <property type="match status" value="1"/>
</dbReference>
<evidence type="ECO:0000256" key="9">
    <source>
        <dbReference type="ARBA" id="ARBA00032554"/>
    </source>
</evidence>
<dbReference type="GO" id="GO:0019288">
    <property type="term" value="P:isopentenyl diphosphate biosynthetic process, methylerythritol 4-phosphate pathway"/>
    <property type="evidence" value="ECO:0007669"/>
    <property type="project" value="UniProtKB-UniRule"/>
</dbReference>
<evidence type="ECO:0000256" key="2">
    <source>
        <dbReference type="ARBA" id="ARBA00012052"/>
    </source>
</evidence>
<evidence type="ECO:0000256" key="8">
    <source>
        <dbReference type="ARBA" id="ARBA00023229"/>
    </source>
</evidence>
<dbReference type="UniPathway" id="UPA00056">
    <property type="reaction ID" value="UER00094"/>
</dbReference>
<reference evidence="14" key="1">
    <citation type="submission" date="2015-07" db="EMBL/GenBank/DDBJ databases">
        <authorList>
            <person name="Rodrigo-Torres Lidia"/>
            <person name="Arahal R.David."/>
        </authorList>
    </citation>
    <scope>NUCLEOTIDE SEQUENCE [LARGE SCALE GENOMIC DNA]</scope>
    <source>
        <strain evidence="14">CECT 4801</strain>
    </source>
</reference>
<keyword evidence="4 10" id="KW-0808">Transferase</keyword>
<dbReference type="EMBL" id="CXST01000001">
    <property type="protein sequence ID" value="CTQ42813.1"/>
    <property type="molecule type" value="Genomic_DNA"/>
</dbReference>
<dbReference type="InterPro" id="IPR004424">
    <property type="entry name" value="IspE"/>
</dbReference>
<feature type="domain" description="GHMP kinase N-terminal" evidence="11">
    <location>
        <begin position="75"/>
        <end position="152"/>
    </location>
</feature>
<feature type="active site" evidence="10">
    <location>
        <position position="146"/>
    </location>
</feature>
<dbReference type="InterPro" id="IPR014721">
    <property type="entry name" value="Ribsml_uS5_D2-typ_fold_subgr"/>
</dbReference>
<proteinExistence type="inferred from homology"/>
<evidence type="ECO:0000256" key="7">
    <source>
        <dbReference type="ARBA" id="ARBA00022840"/>
    </source>
</evidence>
<dbReference type="STRING" id="187304.B0E33_23950"/>
<dbReference type="GO" id="GO:0050515">
    <property type="term" value="F:4-(cytidine 5'-diphospho)-2-C-methyl-D-erythritol kinase activity"/>
    <property type="evidence" value="ECO:0007669"/>
    <property type="project" value="UniProtKB-UniRule"/>
</dbReference>
<evidence type="ECO:0000256" key="6">
    <source>
        <dbReference type="ARBA" id="ARBA00022777"/>
    </source>
</evidence>
<dbReference type="GO" id="GO:0016114">
    <property type="term" value="P:terpenoid biosynthetic process"/>
    <property type="evidence" value="ECO:0007669"/>
    <property type="project" value="UniProtKB-UniRule"/>
</dbReference>
<feature type="active site" evidence="10">
    <location>
        <position position="17"/>
    </location>
</feature>
<feature type="domain" description="GHMP kinase C-terminal" evidence="12">
    <location>
        <begin position="221"/>
        <end position="281"/>
    </location>
</feature>
<comment type="pathway">
    <text evidence="10">Isoprenoid biosynthesis; isopentenyl diphosphate biosynthesis via DXP pathway; isopentenyl diphosphate from 1-deoxy-D-xylulose 5-phosphate: step 3/6.</text>
</comment>
<dbReference type="NCBIfam" id="NF011202">
    <property type="entry name" value="PRK14608.1"/>
    <property type="match status" value="1"/>
</dbReference>
<comment type="catalytic activity">
    <reaction evidence="10">
        <text>4-CDP-2-C-methyl-D-erythritol + ATP = 4-CDP-2-C-methyl-D-erythritol 2-phosphate + ADP + H(+)</text>
        <dbReference type="Rhea" id="RHEA:18437"/>
        <dbReference type="ChEBI" id="CHEBI:15378"/>
        <dbReference type="ChEBI" id="CHEBI:30616"/>
        <dbReference type="ChEBI" id="CHEBI:57823"/>
        <dbReference type="ChEBI" id="CHEBI:57919"/>
        <dbReference type="ChEBI" id="CHEBI:456216"/>
        <dbReference type="EC" id="2.7.1.148"/>
    </reaction>
</comment>
<sequence length="293" mass="31242">MALASKSSPRVELARAKVNLALHITGQQPDGYHLLDSLVVFPQIGDRLAIEAAGELDLQVEGPFARDLTGPVEENLILKAVRSFAEKAGIYVPQVRLTLTKRLPVASGIGGGSSDAATTLRLLEDFTGTYLAEEELHALALTLGADVPVCLFPEPQIMRGIGGDLSAGPDLPPCGIVLVNPRVGVSTPEVFKSMEQRDNAPMDLMPEKFETLASLVAYLASCRNDLQDPAKALCPEIGQVLSELEADTRIDLARMSGSGATCFGLCELNAAMDVERALRSSHPDWWIASGPLS</sequence>
<dbReference type="Proteomes" id="UP000048926">
    <property type="component" value="Unassembled WGS sequence"/>
</dbReference>
<dbReference type="Pfam" id="PF00288">
    <property type="entry name" value="GHMP_kinases_N"/>
    <property type="match status" value="1"/>
</dbReference>
<dbReference type="InterPro" id="IPR020568">
    <property type="entry name" value="Ribosomal_Su5_D2-typ_SF"/>
</dbReference>
<organism evidence="13 14">
    <name type="scientific">Roseibium aggregatum</name>
    <dbReference type="NCBI Taxonomy" id="187304"/>
    <lineage>
        <taxon>Bacteria</taxon>
        <taxon>Pseudomonadati</taxon>
        <taxon>Pseudomonadota</taxon>
        <taxon>Alphaproteobacteria</taxon>
        <taxon>Hyphomicrobiales</taxon>
        <taxon>Stappiaceae</taxon>
        <taxon>Roseibium</taxon>
    </lineage>
</organism>
<evidence type="ECO:0000313" key="13">
    <source>
        <dbReference type="EMBL" id="CTQ42813.1"/>
    </source>
</evidence>
<dbReference type="PIRSF" id="PIRSF010376">
    <property type="entry name" value="IspE"/>
    <property type="match status" value="1"/>
</dbReference>
<dbReference type="Pfam" id="PF08544">
    <property type="entry name" value="GHMP_kinases_C"/>
    <property type="match status" value="1"/>
</dbReference>
<dbReference type="EC" id="2.7.1.148" evidence="2 10"/>
<comment type="similarity">
    <text evidence="1 10">Belongs to the GHMP kinase family. IspE subfamily.</text>
</comment>
<dbReference type="PANTHER" id="PTHR43527:SF2">
    <property type="entry name" value="4-DIPHOSPHOCYTIDYL-2-C-METHYL-D-ERYTHRITOL KINASE, CHLOROPLASTIC"/>
    <property type="match status" value="1"/>
</dbReference>
<dbReference type="HAMAP" id="MF_00061">
    <property type="entry name" value="IspE"/>
    <property type="match status" value="1"/>
</dbReference>
<dbReference type="InterPro" id="IPR006204">
    <property type="entry name" value="GHMP_kinase_N_dom"/>
</dbReference>
<dbReference type="Gene3D" id="3.30.70.890">
    <property type="entry name" value="GHMP kinase, C-terminal domain"/>
    <property type="match status" value="1"/>
</dbReference>
<keyword evidence="7 10" id="KW-0067">ATP-binding</keyword>
<feature type="binding site" evidence="10">
    <location>
        <begin position="104"/>
        <end position="114"/>
    </location>
    <ligand>
        <name>ATP</name>
        <dbReference type="ChEBI" id="CHEBI:30616"/>
    </ligand>
</feature>
<evidence type="ECO:0000256" key="1">
    <source>
        <dbReference type="ARBA" id="ARBA00009684"/>
    </source>
</evidence>
<dbReference type="RefSeq" id="WP_055654872.1">
    <property type="nucleotide sequence ID" value="NZ_CXST01000001.1"/>
</dbReference>
<evidence type="ECO:0000256" key="4">
    <source>
        <dbReference type="ARBA" id="ARBA00022679"/>
    </source>
</evidence>
<evidence type="ECO:0000259" key="12">
    <source>
        <dbReference type="Pfam" id="PF08544"/>
    </source>
</evidence>
<keyword evidence="8 10" id="KW-0414">Isoprene biosynthesis</keyword>
<dbReference type="InterPro" id="IPR036554">
    <property type="entry name" value="GHMP_kinase_C_sf"/>
</dbReference>
<evidence type="ECO:0000256" key="3">
    <source>
        <dbReference type="ARBA" id="ARBA00017473"/>
    </source>
</evidence>
<evidence type="ECO:0000256" key="10">
    <source>
        <dbReference type="HAMAP-Rule" id="MF_00061"/>
    </source>
</evidence>